<dbReference type="InterPro" id="IPR023393">
    <property type="entry name" value="START-like_dom_sf"/>
</dbReference>
<feature type="domain" description="START" evidence="1">
    <location>
        <begin position="26"/>
        <end position="188"/>
    </location>
</feature>
<evidence type="ECO:0000259" key="1">
    <source>
        <dbReference type="PROSITE" id="PS50848"/>
    </source>
</evidence>
<evidence type="ECO:0000313" key="3">
    <source>
        <dbReference type="Proteomes" id="UP000271241"/>
    </source>
</evidence>
<sequence>MPTHRHAAAILAGRELGAELLPLEKWTFQSEVRGVRISTIPIPGKSMPAVRGDMTISGWTTEEIVAVIRAFSCRTLWDERFDGGRAVEVLDARSVLFHSNVKGTFPVSGRDFCGVSEVRVDPTTQALHYMAVSVEDPAVPPVSKRVRAQLDLMLWVLKASPSDPTSVEVSYLTQVDPRGSIPSSLVKAVQNQTPLCIAGIADYLKKHAAPPYVTRTTLSSSDEDYDYSKSTWTVAL</sequence>
<dbReference type="OrthoDB" id="196858at2759"/>
<dbReference type="AlphaFoldDB" id="A0A4P9XKV8"/>
<dbReference type="PANTHER" id="PTHR19308">
    <property type="entry name" value="PHOSPHATIDYLCHOLINE TRANSFER PROTEIN"/>
    <property type="match status" value="1"/>
</dbReference>
<dbReference type="CDD" id="cd00177">
    <property type="entry name" value="START"/>
    <property type="match status" value="1"/>
</dbReference>
<dbReference type="Pfam" id="PF01852">
    <property type="entry name" value="START"/>
    <property type="match status" value="1"/>
</dbReference>
<dbReference type="SUPFAM" id="SSF55961">
    <property type="entry name" value="Bet v1-like"/>
    <property type="match status" value="1"/>
</dbReference>
<dbReference type="Proteomes" id="UP000271241">
    <property type="component" value="Unassembled WGS sequence"/>
</dbReference>
<organism evidence="2 3">
    <name type="scientific">Thamnocephalis sphaerospora</name>
    <dbReference type="NCBI Taxonomy" id="78915"/>
    <lineage>
        <taxon>Eukaryota</taxon>
        <taxon>Fungi</taxon>
        <taxon>Fungi incertae sedis</taxon>
        <taxon>Zoopagomycota</taxon>
        <taxon>Zoopagomycotina</taxon>
        <taxon>Zoopagomycetes</taxon>
        <taxon>Zoopagales</taxon>
        <taxon>Sigmoideomycetaceae</taxon>
        <taxon>Thamnocephalis</taxon>
    </lineage>
</organism>
<keyword evidence="3" id="KW-1185">Reference proteome</keyword>
<feature type="non-terminal residue" evidence="2">
    <location>
        <position position="236"/>
    </location>
</feature>
<dbReference type="STRING" id="78915.A0A4P9XKV8"/>
<name>A0A4P9XKV8_9FUNG</name>
<evidence type="ECO:0000313" key="2">
    <source>
        <dbReference type="EMBL" id="RKP05920.1"/>
    </source>
</evidence>
<proteinExistence type="predicted"/>
<dbReference type="EMBL" id="KZ992999">
    <property type="protein sequence ID" value="RKP05920.1"/>
    <property type="molecule type" value="Genomic_DNA"/>
</dbReference>
<dbReference type="Gene3D" id="3.30.530.20">
    <property type="match status" value="1"/>
</dbReference>
<gene>
    <name evidence="2" type="ORF">THASP1DRAFT_19162</name>
</gene>
<reference evidence="3" key="1">
    <citation type="journal article" date="2018" name="Nat. Microbiol.">
        <title>Leveraging single-cell genomics to expand the fungal tree of life.</title>
        <authorList>
            <person name="Ahrendt S.R."/>
            <person name="Quandt C.A."/>
            <person name="Ciobanu D."/>
            <person name="Clum A."/>
            <person name="Salamov A."/>
            <person name="Andreopoulos B."/>
            <person name="Cheng J.F."/>
            <person name="Woyke T."/>
            <person name="Pelin A."/>
            <person name="Henrissat B."/>
            <person name="Reynolds N.K."/>
            <person name="Benny G.L."/>
            <person name="Smith M.E."/>
            <person name="James T.Y."/>
            <person name="Grigoriev I.V."/>
        </authorList>
    </citation>
    <scope>NUCLEOTIDE SEQUENCE [LARGE SCALE GENOMIC DNA]</scope>
    <source>
        <strain evidence="3">RSA 1356</strain>
    </source>
</reference>
<dbReference type="GO" id="GO:0008289">
    <property type="term" value="F:lipid binding"/>
    <property type="evidence" value="ECO:0007669"/>
    <property type="project" value="InterPro"/>
</dbReference>
<dbReference type="PANTHER" id="PTHR19308:SF14">
    <property type="entry name" value="START DOMAIN-CONTAINING PROTEIN"/>
    <property type="match status" value="1"/>
</dbReference>
<dbReference type="PROSITE" id="PS50848">
    <property type="entry name" value="START"/>
    <property type="match status" value="1"/>
</dbReference>
<dbReference type="InterPro" id="IPR051213">
    <property type="entry name" value="START_lipid_transfer"/>
</dbReference>
<protein>
    <recommendedName>
        <fullName evidence="1">START domain-containing protein</fullName>
    </recommendedName>
</protein>
<dbReference type="GO" id="GO:0005737">
    <property type="term" value="C:cytoplasm"/>
    <property type="evidence" value="ECO:0007669"/>
    <property type="project" value="UniProtKB-ARBA"/>
</dbReference>
<dbReference type="InterPro" id="IPR002913">
    <property type="entry name" value="START_lipid-bd_dom"/>
</dbReference>
<accession>A0A4P9XKV8</accession>